<dbReference type="EMBL" id="GBXM01078468">
    <property type="protein sequence ID" value="JAH30109.1"/>
    <property type="molecule type" value="Transcribed_RNA"/>
</dbReference>
<dbReference type="AlphaFoldDB" id="A0A0E9RLZ1"/>
<reference evidence="1" key="2">
    <citation type="journal article" date="2015" name="Fish Shellfish Immunol.">
        <title>Early steps in the European eel (Anguilla anguilla)-Vibrio vulnificus interaction in the gills: Role of the RtxA13 toxin.</title>
        <authorList>
            <person name="Callol A."/>
            <person name="Pajuelo D."/>
            <person name="Ebbesson L."/>
            <person name="Teles M."/>
            <person name="MacKenzie S."/>
            <person name="Amaro C."/>
        </authorList>
    </citation>
    <scope>NUCLEOTIDE SEQUENCE</scope>
</reference>
<protein>
    <submittedName>
        <fullName evidence="1">Uncharacterized protein</fullName>
    </submittedName>
</protein>
<sequence length="24" mass="2728">MCPQPAVFIEAPLIKRTYSILHIS</sequence>
<reference evidence="1" key="1">
    <citation type="submission" date="2014-11" db="EMBL/GenBank/DDBJ databases">
        <authorList>
            <person name="Amaro Gonzalez C."/>
        </authorList>
    </citation>
    <scope>NUCLEOTIDE SEQUENCE</scope>
</reference>
<proteinExistence type="predicted"/>
<evidence type="ECO:0000313" key="1">
    <source>
        <dbReference type="EMBL" id="JAH30109.1"/>
    </source>
</evidence>
<organism evidence="1">
    <name type="scientific">Anguilla anguilla</name>
    <name type="common">European freshwater eel</name>
    <name type="synonym">Muraena anguilla</name>
    <dbReference type="NCBI Taxonomy" id="7936"/>
    <lineage>
        <taxon>Eukaryota</taxon>
        <taxon>Metazoa</taxon>
        <taxon>Chordata</taxon>
        <taxon>Craniata</taxon>
        <taxon>Vertebrata</taxon>
        <taxon>Euteleostomi</taxon>
        <taxon>Actinopterygii</taxon>
        <taxon>Neopterygii</taxon>
        <taxon>Teleostei</taxon>
        <taxon>Anguilliformes</taxon>
        <taxon>Anguillidae</taxon>
        <taxon>Anguilla</taxon>
    </lineage>
</organism>
<accession>A0A0E9RLZ1</accession>
<name>A0A0E9RLZ1_ANGAN</name>